<dbReference type="RefSeq" id="WP_175598893.1">
    <property type="nucleotide sequence ID" value="NZ_JABWGO010000001.1"/>
</dbReference>
<dbReference type="PRINTS" id="PR00723">
    <property type="entry name" value="SUBTILISIN"/>
</dbReference>
<dbReference type="PANTHER" id="PTHR43806">
    <property type="entry name" value="PEPTIDASE S8"/>
    <property type="match status" value="1"/>
</dbReference>
<dbReference type="InterPro" id="IPR023828">
    <property type="entry name" value="Peptidase_S8_Ser-AS"/>
</dbReference>
<comment type="similarity">
    <text evidence="1 6 7">Belongs to the peptidase S8 family.</text>
</comment>
<accession>A0A7Y6MA04</accession>
<protein>
    <submittedName>
        <fullName evidence="11">S8 family serine peptidase</fullName>
    </submittedName>
</protein>
<feature type="compositionally biased region" description="Pro residues" evidence="8">
    <location>
        <begin position="448"/>
        <end position="460"/>
    </location>
</feature>
<dbReference type="PROSITE" id="PS00138">
    <property type="entry name" value="SUBTILASE_SER"/>
    <property type="match status" value="1"/>
</dbReference>
<evidence type="ECO:0000259" key="10">
    <source>
        <dbReference type="Pfam" id="PF00082"/>
    </source>
</evidence>
<dbReference type="PROSITE" id="PS51892">
    <property type="entry name" value="SUBTILASE"/>
    <property type="match status" value="1"/>
</dbReference>
<keyword evidence="2 6" id="KW-0645">Protease</keyword>
<sequence length="648" mass="66741">MRLRSLLAGAMALAATSAALVAAPAAQAATAADPDVSPALVAELADKHEVRSIVELKPGQSVALVADKAEKASKGIDVVERAPKGFFVVELDGKTLDSLKADARVEAIYKDELSAASLDVSTKVIGADKAHEAGWTGKGAEIAILDTGIDRDHPFFAGRIVEEACFSSIDPEYGATSLCPNGGQTQTGAGAADAETPKCMVAGANQCYHGTHVAGIAAGKKTTGAPSDGVAPEAKIIPIQVFSRFDDDDVCLQSAGRDAPCFLSFTSDQMLALQRVAELAAARDVVAVNLSLGSGRYKAHCDADANKAAMKQQFDLLLQLGVAPVVAAGNNAYQDSVSTPACLSSAVAVGATDDQDGIATFSNRGALLDLFAPGVQIRSSVPGNTYGDLGGTSMAAPHVAGAFAVMKQAYPGMSAAQILAKLKDTGKAITYGAVTTRRVNLAAATPPKGTPTPTPTPTPTVTPTATPTPTATVTATPQPSHTAQPSHTPSPTRTTPGTSDPGVISIDPDPEPVPDTCARGHGTKPLSAKGWAREMLKGKGGLSDRTLLCYLSIAQNGSTVFPELTDAGTLSKAYKVLATKSRSASALLDRELLASWLNYAHGVYNASAKVRGSTTLKQALTVAERQRAKGGAAQQKKTAVYLYQNVNR</sequence>
<feature type="compositionally biased region" description="Low complexity" evidence="8">
    <location>
        <begin position="485"/>
        <end position="501"/>
    </location>
</feature>
<evidence type="ECO:0000313" key="11">
    <source>
        <dbReference type="EMBL" id="NUW39335.1"/>
    </source>
</evidence>
<dbReference type="GO" id="GO:0006508">
    <property type="term" value="P:proteolysis"/>
    <property type="evidence" value="ECO:0007669"/>
    <property type="project" value="UniProtKB-KW"/>
</dbReference>
<dbReference type="SUPFAM" id="SSF52743">
    <property type="entry name" value="Subtilisin-like"/>
    <property type="match status" value="1"/>
</dbReference>
<dbReference type="PANTHER" id="PTHR43806:SF11">
    <property type="entry name" value="CEREVISIN-RELATED"/>
    <property type="match status" value="1"/>
</dbReference>
<dbReference type="PROSITE" id="PS00137">
    <property type="entry name" value="SUBTILASE_HIS"/>
    <property type="match status" value="1"/>
</dbReference>
<dbReference type="AlphaFoldDB" id="A0A7Y6MA04"/>
<dbReference type="InterPro" id="IPR036852">
    <property type="entry name" value="Peptidase_S8/S53_dom_sf"/>
</dbReference>
<keyword evidence="9" id="KW-0732">Signal</keyword>
<keyword evidence="4 6" id="KW-0720">Serine protease</keyword>
<dbReference type="Gene3D" id="3.40.50.200">
    <property type="entry name" value="Peptidase S8/S53 domain"/>
    <property type="match status" value="1"/>
</dbReference>
<dbReference type="InterPro" id="IPR000209">
    <property type="entry name" value="Peptidase_S8/S53_dom"/>
</dbReference>
<feature type="compositionally biased region" description="Low complexity" evidence="8">
    <location>
        <begin position="461"/>
        <end position="477"/>
    </location>
</feature>
<evidence type="ECO:0000313" key="12">
    <source>
        <dbReference type="Proteomes" id="UP000546126"/>
    </source>
</evidence>
<evidence type="ECO:0000256" key="2">
    <source>
        <dbReference type="ARBA" id="ARBA00022670"/>
    </source>
</evidence>
<dbReference type="Pfam" id="PF00082">
    <property type="entry name" value="Peptidase_S8"/>
    <property type="match status" value="1"/>
</dbReference>
<dbReference type="InterPro" id="IPR050131">
    <property type="entry name" value="Peptidase_S8_subtilisin-like"/>
</dbReference>
<evidence type="ECO:0000256" key="9">
    <source>
        <dbReference type="SAM" id="SignalP"/>
    </source>
</evidence>
<dbReference type="EMBL" id="JABWGO010000001">
    <property type="protein sequence ID" value="NUW39335.1"/>
    <property type="molecule type" value="Genomic_DNA"/>
</dbReference>
<keyword evidence="3 6" id="KW-0378">Hydrolase</keyword>
<evidence type="ECO:0000256" key="7">
    <source>
        <dbReference type="RuleBase" id="RU003355"/>
    </source>
</evidence>
<dbReference type="Proteomes" id="UP000546126">
    <property type="component" value="Unassembled WGS sequence"/>
</dbReference>
<dbReference type="GO" id="GO:0004252">
    <property type="term" value="F:serine-type endopeptidase activity"/>
    <property type="evidence" value="ECO:0007669"/>
    <property type="project" value="UniProtKB-UniRule"/>
</dbReference>
<name>A0A7Y6MA04_9ACTN</name>
<dbReference type="InterPro" id="IPR022398">
    <property type="entry name" value="Peptidase_S8_His-AS"/>
</dbReference>
<evidence type="ECO:0000256" key="8">
    <source>
        <dbReference type="SAM" id="MobiDB-lite"/>
    </source>
</evidence>
<evidence type="ECO:0000256" key="6">
    <source>
        <dbReference type="PROSITE-ProRule" id="PRU01240"/>
    </source>
</evidence>
<feature type="region of interest" description="Disordered" evidence="8">
    <location>
        <begin position="442"/>
        <end position="526"/>
    </location>
</feature>
<feature type="active site" description="Charge relay system" evidence="5 6">
    <location>
        <position position="209"/>
    </location>
</feature>
<feature type="signal peptide" evidence="9">
    <location>
        <begin position="1"/>
        <end position="28"/>
    </location>
</feature>
<dbReference type="PROSITE" id="PS00136">
    <property type="entry name" value="SUBTILASE_ASP"/>
    <property type="match status" value="1"/>
</dbReference>
<dbReference type="InterPro" id="IPR015500">
    <property type="entry name" value="Peptidase_S8_subtilisin-rel"/>
</dbReference>
<feature type="domain" description="Peptidase S8/S53" evidence="10">
    <location>
        <begin position="137"/>
        <end position="426"/>
    </location>
</feature>
<evidence type="ECO:0000256" key="1">
    <source>
        <dbReference type="ARBA" id="ARBA00011073"/>
    </source>
</evidence>
<comment type="caution">
    <text evidence="11">The sequence shown here is derived from an EMBL/GenBank/DDBJ whole genome shotgun (WGS) entry which is preliminary data.</text>
</comment>
<evidence type="ECO:0000256" key="4">
    <source>
        <dbReference type="ARBA" id="ARBA00022825"/>
    </source>
</evidence>
<evidence type="ECO:0000256" key="5">
    <source>
        <dbReference type="PIRSR" id="PIRSR615500-1"/>
    </source>
</evidence>
<dbReference type="InterPro" id="IPR023827">
    <property type="entry name" value="Peptidase_S8_Asp-AS"/>
</dbReference>
<evidence type="ECO:0000256" key="3">
    <source>
        <dbReference type="ARBA" id="ARBA00022801"/>
    </source>
</evidence>
<feature type="chain" id="PRO_5031198871" evidence="9">
    <location>
        <begin position="29"/>
        <end position="648"/>
    </location>
</feature>
<proteinExistence type="inferred from homology"/>
<reference evidence="11 12" key="1">
    <citation type="submission" date="2020-06" db="EMBL/GenBank/DDBJ databases">
        <authorList>
            <person name="Chanama M."/>
        </authorList>
    </citation>
    <scope>NUCLEOTIDE SEQUENCE [LARGE SCALE GENOMIC DNA]</scope>
    <source>
        <strain evidence="11 12">TBRC6557</strain>
    </source>
</reference>
<feature type="active site" description="Charge relay system" evidence="5 6">
    <location>
        <position position="393"/>
    </location>
</feature>
<gene>
    <name evidence="11" type="ORF">HT134_04195</name>
</gene>
<organism evidence="11 12">
    <name type="scientific">Nonomuraea rhodomycinica</name>
    <dbReference type="NCBI Taxonomy" id="1712872"/>
    <lineage>
        <taxon>Bacteria</taxon>
        <taxon>Bacillati</taxon>
        <taxon>Actinomycetota</taxon>
        <taxon>Actinomycetes</taxon>
        <taxon>Streptosporangiales</taxon>
        <taxon>Streptosporangiaceae</taxon>
        <taxon>Nonomuraea</taxon>
    </lineage>
</organism>
<keyword evidence="12" id="KW-1185">Reference proteome</keyword>
<feature type="active site" description="Charge relay system" evidence="5 6">
    <location>
        <position position="146"/>
    </location>
</feature>